<evidence type="ECO:0000313" key="4">
    <source>
        <dbReference type="EMBL" id="GLL13299.1"/>
    </source>
</evidence>
<protein>
    <submittedName>
        <fullName evidence="4">Phytoene dehydrogenase</fullName>
    </submittedName>
</protein>
<dbReference type="InterPro" id="IPR002937">
    <property type="entry name" value="Amino_oxidase"/>
</dbReference>
<dbReference type="EMBL" id="BSFQ01000020">
    <property type="protein sequence ID" value="GLL13299.1"/>
    <property type="molecule type" value="Genomic_DNA"/>
</dbReference>
<dbReference type="InterPro" id="IPR050464">
    <property type="entry name" value="Zeta_carotene_desat/Oxidored"/>
</dbReference>
<evidence type="ECO:0000259" key="3">
    <source>
        <dbReference type="Pfam" id="PF01593"/>
    </source>
</evidence>
<dbReference type="Gene3D" id="3.50.50.60">
    <property type="entry name" value="FAD/NAD(P)-binding domain"/>
    <property type="match status" value="1"/>
</dbReference>
<dbReference type="GO" id="GO:0016491">
    <property type="term" value="F:oxidoreductase activity"/>
    <property type="evidence" value="ECO:0007669"/>
    <property type="project" value="UniProtKB-KW"/>
</dbReference>
<accession>A0A9W6L9H4</accession>
<dbReference type="InterPro" id="IPR017830">
    <property type="entry name" value="SQase_HpnE"/>
</dbReference>
<keyword evidence="2" id="KW-0560">Oxidoreductase</keyword>
<feature type="domain" description="Amine oxidase" evidence="3">
    <location>
        <begin position="14"/>
        <end position="459"/>
    </location>
</feature>
<proteinExistence type="predicted"/>
<name>A0A9W6L9H4_9PSEU</name>
<organism evidence="4 5">
    <name type="scientific">Pseudonocardia halophobica</name>
    <dbReference type="NCBI Taxonomy" id="29401"/>
    <lineage>
        <taxon>Bacteria</taxon>
        <taxon>Bacillati</taxon>
        <taxon>Actinomycetota</taxon>
        <taxon>Actinomycetes</taxon>
        <taxon>Pseudonocardiales</taxon>
        <taxon>Pseudonocardiaceae</taxon>
        <taxon>Pseudonocardia</taxon>
    </lineage>
</organism>
<evidence type="ECO:0000256" key="2">
    <source>
        <dbReference type="ARBA" id="ARBA00023002"/>
    </source>
</evidence>
<dbReference type="RefSeq" id="WP_037044402.1">
    <property type="nucleotide sequence ID" value="NZ_BAAAUZ010000017.1"/>
</dbReference>
<dbReference type="PANTHER" id="PTHR42923">
    <property type="entry name" value="PROTOPORPHYRINOGEN OXIDASE"/>
    <property type="match status" value="1"/>
</dbReference>
<reference evidence="4" key="2">
    <citation type="submission" date="2023-01" db="EMBL/GenBank/DDBJ databases">
        <authorList>
            <person name="Sun Q."/>
            <person name="Evtushenko L."/>
        </authorList>
    </citation>
    <scope>NUCLEOTIDE SEQUENCE</scope>
    <source>
        <strain evidence="4">VKM Ac-1069</strain>
    </source>
</reference>
<evidence type="ECO:0000313" key="5">
    <source>
        <dbReference type="Proteomes" id="UP001143463"/>
    </source>
</evidence>
<dbReference type="AlphaFoldDB" id="A0A9W6L9H4"/>
<comment type="cofactor">
    <cofactor evidence="1">
        <name>FAD</name>
        <dbReference type="ChEBI" id="CHEBI:57692"/>
    </cofactor>
</comment>
<keyword evidence="5" id="KW-1185">Reference proteome</keyword>
<evidence type="ECO:0000256" key="1">
    <source>
        <dbReference type="ARBA" id="ARBA00001974"/>
    </source>
</evidence>
<dbReference type="SUPFAM" id="SSF51905">
    <property type="entry name" value="FAD/NAD(P)-binding domain"/>
    <property type="match status" value="1"/>
</dbReference>
<dbReference type="Pfam" id="PF01593">
    <property type="entry name" value="Amino_oxidase"/>
    <property type="match status" value="1"/>
</dbReference>
<dbReference type="NCBIfam" id="TIGR03467">
    <property type="entry name" value="HpnE"/>
    <property type="match status" value="1"/>
</dbReference>
<dbReference type="Proteomes" id="UP001143463">
    <property type="component" value="Unassembled WGS sequence"/>
</dbReference>
<sequence length="471" mass="48221">MTGAARVAVVGGGLAGVAAALRCAEAGLAVTLLESRARLGGVAGSFTRGELAVDTGQHVFLRCCTAYRDFVARIGAADLIMIQERLDIPVLAPGAAPARLRRTGLPAPLHLGGALLRYRHLPVADRFRLVRAALALGAVDRADPATDARSFGDWLAAHGQGRRAVDALWDLVGIATLNARAGDASLALAATVFQLGLLTDAAAGDIGWATAPLGAIHDDAARRALAAAGVEVRRSARARALVQDATRPGGRWRVPVGTADGEEELVTDRIVCAVPPGPAERLLPAGALPLPGGWADRLGSTPIVNVHVVYDRRVLGPGVGTGIAAGFAAGVDTPVQWVFDRTGQSGAASVYGPRAQYLAVSLSAADDLVGLPAATLRERYLPALEALLPAARDAVVLDSFVTREPHATFRGAPGQAALRPGPRTALPGLYVAGAWTDTGWPATMEGAVRSGEAAAEALLADAAAVPAEVAA</sequence>
<gene>
    <name evidence="4" type="ORF">GCM10017577_44420</name>
</gene>
<dbReference type="PRINTS" id="PR00757">
    <property type="entry name" value="AMINEOXDASEF"/>
</dbReference>
<reference evidence="4" key="1">
    <citation type="journal article" date="2014" name="Int. J. Syst. Evol. Microbiol.">
        <title>Complete genome sequence of Corynebacterium casei LMG S-19264T (=DSM 44701T), isolated from a smear-ripened cheese.</title>
        <authorList>
            <consortium name="US DOE Joint Genome Institute (JGI-PGF)"/>
            <person name="Walter F."/>
            <person name="Albersmeier A."/>
            <person name="Kalinowski J."/>
            <person name="Ruckert C."/>
        </authorList>
    </citation>
    <scope>NUCLEOTIDE SEQUENCE</scope>
    <source>
        <strain evidence="4">VKM Ac-1069</strain>
    </source>
</reference>
<dbReference type="InterPro" id="IPR001613">
    <property type="entry name" value="Flavin_amine_oxidase"/>
</dbReference>
<dbReference type="PANTHER" id="PTHR42923:SF47">
    <property type="entry name" value="BLR3003 PROTEIN"/>
    <property type="match status" value="1"/>
</dbReference>
<comment type="caution">
    <text evidence="4">The sequence shown here is derived from an EMBL/GenBank/DDBJ whole genome shotgun (WGS) entry which is preliminary data.</text>
</comment>
<dbReference type="InterPro" id="IPR036188">
    <property type="entry name" value="FAD/NAD-bd_sf"/>
</dbReference>